<dbReference type="AlphaFoldDB" id="A0A0D2M3P9"/>
<gene>
    <name evidence="1" type="ORF">HYPSUDRAFT_1002740</name>
</gene>
<evidence type="ECO:0000313" key="2">
    <source>
        <dbReference type="Proteomes" id="UP000054270"/>
    </source>
</evidence>
<accession>A0A0D2M3P9</accession>
<dbReference type="Proteomes" id="UP000054270">
    <property type="component" value="Unassembled WGS sequence"/>
</dbReference>
<evidence type="ECO:0000313" key="1">
    <source>
        <dbReference type="EMBL" id="KJA17808.1"/>
    </source>
</evidence>
<protein>
    <recommendedName>
        <fullName evidence="3">F-box domain-containing protein</fullName>
    </recommendedName>
</protein>
<proteinExistence type="predicted"/>
<evidence type="ECO:0008006" key="3">
    <source>
        <dbReference type="Google" id="ProtNLM"/>
    </source>
</evidence>
<name>A0A0D2M3P9_HYPSF</name>
<sequence length="245" mass="27906">MQHLQPICLPKLKQLCLFFDPNDCIAIMHFIKTPPDCALQCIASRQFRASLEESFQQAQDVAEKSCTGLVRRLSRYSRKYFQHRVPTTLMLHSEDCELGITTCPRDDFGGFHLQIAQDLLDFTENTKAAFLSEFTLPEFHHVTDLLLQIFDFECLPAVSELLPFLSLLPSLQVLTVCICDIRFFDILKKELDPPRRMLSSLKTIKIQPNNMSDTGLTKVDEILATSEFADALNKDGYPVEVVCSQ</sequence>
<keyword evidence="2" id="KW-1185">Reference proteome</keyword>
<dbReference type="EMBL" id="KN817598">
    <property type="protein sequence ID" value="KJA17808.1"/>
    <property type="molecule type" value="Genomic_DNA"/>
</dbReference>
<organism evidence="1 2">
    <name type="scientific">Hypholoma sublateritium (strain FD-334 SS-4)</name>
    <dbReference type="NCBI Taxonomy" id="945553"/>
    <lineage>
        <taxon>Eukaryota</taxon>
        <taxon>Fungi</taxon>
        <taxon>Dikarya</taxon>
        <taxon>Basidiomycota</taxon>
        <taxon>Agaricomycotina</taxon>
        <taxon>Agaricomycetes</taxon>
        <taxon>Agaricomycetidae</taxon>
        <taxon>Agaricales</taxon>
        <taxon>Agaricineae</taxon>
        <taxon>Strophariaceae</taxon>
        <taxon>Hypholoma</taxon>
    </lineage>
</organism>
<reference evidence="2" key="1">
    <citation type="submission" date="2014-04" db="EMBL/GenBank/DDBJ databases">
        <title>Evolutionary Origins and Diversification of the Mycorrhizal Mutualists.</title>
        <authorList>
            <consortium name="DOE Joint Genome Institute"/>
            <consortium name="Mycorrhizal Genomics Consortium"/>
            <person name="Kohler A."/>
            <person name="Kuo A."/>
            <person name="Nagy L.G."/>
            <person name="Floudas D."/>
            <person name="Copeland A."/>
            <person name="Barry K.W."/>
            <person name="Cichocki N."/>
            <person name="Veneault-Fourrey C."/>
            <person name="LaButti K."/>
            <person name="Lindquist E.A."/>
            <person name="Lipzen A."/>
            <person name="Lundell T."/>
            <person name="Morin E."/>
            <person name="Murat C."/>
            <person name="Riley R."/>
            <person name="Ohm R."/>
            <person name="Sun H."/>
            <person name="Tunlid A."/>
            <person name="Henrissat B."/>
            <person name="Grigoriev I.V."/>
            <person name="Hibbett D.S."/>
            <person name="Martin F."/>
        </authorList>
    </citation>
    <scope>NUCLEOTIDE SEQUENCE [LARGE SCALE GENOMIC DNA]</scope>
    <source>
        <strain evidence="2">FD-334 SS-4</strain>
    </source>
</reference>